<name>A0A7S0Q905_9EUKA</name>
<organism evidence="2">
    <name type="scientific">Coccolithus braarudii</name>
    <dbReference type="NCBI Taxonomy" id="221442"/>
    <lineage>
        <taxon>Eukaryota</taxon>
        <taxon>Haptista</taxon>
        <taxon>Haptophyta</taxon>
        <taxon>Prymnesiophyceae</taxon>
        <taxon>Coccolithales</taxon>
        <taxon>Coccolithaceae</taxon>
        <taxon>Coccolithus</taxon>
    </lineage>
</organism>
<protein>
    <submittedName>
        <fullName evidence="2">Uncharacterized protein</fullName>
    </submittedName>
</protein>
<accession>A0A7S0Q905</accession>
<feature type="signal peptide" evidence="1">
    <location>
        <begin position="1"/>
        <end position="16"/>
    </location>
</feature>
<proteinExistence type="predicted"/>
<reference evidence="2" key="1">
    <citation type="submission" date="2021-01" db="EMBL/GenBank/DDBJ databases">
        <authorList>
            <person name="Corre E."/>
            <person name="Pelletier E."/>
            <person name="Niang G."/>
            <person name="Scheremetjew M."/>
            <person name="Finn R."/>
            <person name="Kale V."/>
            <person name="Holt S."/>
            <person name="Cochrane G."/>
            <person name="Meng A."/>
            <person name="Brown T."/>
            <person name="Cohen L."/>
        </authorList>
    </citation>
    <scope>NUCLEOTIDE SEQUENCE</scope>
    <source>
        <strain evidence="2">PLY182g</strain>
    </source>
</reference>
<sequence>MMLINLPLFVAAFAPAQWTSQLSRKDSSCTCRMSESTSGSIVRRDVLLGLSGMFAVSASPLAAEASYALYKASQDSYVERQETGFVPVATNDKATLAGIQADIARKRPRSELQLKRKPQYCAGQMSSVQPMMENICSTIGLSKADQSNTLPDEFGNMNIGVRADQFQKELLALEEAKKKGSPSR</sequence>
<evidence type="ECO:0000256" key="1">
    <source>
        <dbReference type="SAM" id="SignalP"/>
    </source>
</evidence>
<evidence type="ECO:0000313" key="2">
    <source>
        <dbReference type="EMBL" id="CAD8620456.1"/>
    </source>
</evidence>
<dbReference type="EMBL" id="HBEY01049618">
    <property type="protein sequence ID" value="CAD8620456.1"/>
    <property type="molecule type" value="Transcribed_RNA"/>
</dbReference>
<dbReference type="AlphaFoldDB" id="A0A7S0Q905"/>
<gene>
    <name evidence="2" type="ORF">CPEL01642_LOCUS23839</name>
</gene>
<keyword evidence="1" id="KW-0732">Signal</keyword>
<feature type="chain" id="PRO_5031075632" evidence="1">
    <location>
        <begin position="17"/>
        <end position="184"/>
    </location>
</feature>